<keyword evidence="3" id="KW-1185">Reference proteome</keyword>
<dbReference type="EMBL" id="KL363229">
    <property type="protein sequence ID" value="KFD52290.1"/>
    <property type="molecule type" value="Genomic_DNA"/>
</dbReference>
<reference evidence="2 3" key="1">
    <citation type="journal article" date="2014" name="Nat. Genet.">
        <title>Genome and transcriptome of the porcine whipworm Trichuris suis.</title>
        <authorList>
            <person name="Jex A.R."/>
            <person name="Nejsum P."/>
            <person name="Schwarz E.M."/>
            <person name="Hu L."/>
            <person name="Young N.D."/>
            <person name="Hall R.S."/>
            <person name="Korhonen P.K."/>
            <person name="Liao S."/>
            <person name="Thamsborg S."/>
            <person name="Xia J."/>
            <person name="Xu P."/>
            <person name="Wang S."/>
            <person name="Scheerlinck J.P."/>
            <person name="Hofmann A."/>
            <person name="Sternberg P.W."/>
            <person name="Wang J."/>
            <person name="Gasser R.B."/>
        </authorList>
    </citation>
    <scope>NUCLEOTIDE SEQUENCE [LARGE SCALE GENOMIC DNA]</scope>
    <source>
        <strain evidence="2">DCEP-RM93F</strain>
        <strain evidence="1">DCEP-RM93M</strain>
    </source>
</reference>
<protein>
    <submittedName>
        <fullName evidence="2">Uncharacterized protein</fullName>
    </submittedName>
</protein>
<accession>A0A085NBA4</accession>
<sequence>MDGWMAEERLRETREEEHHRIDNRVGRSIGCSFCNMDDVVVGTMVKRRTHVREGENGKKRNRRENRVVFVLSMLQICGPLHLSV</sequence>
<proteinExistence type="predicted"/>
<dbReference type="Proteomes" id="UP000030764">
    <property type="component" value="Unassembled WGS sequence"/>
</dbReference>
<evidence type="ECO:0000313" key="3">
    <source>
        <dbReference type="Proteomes" id="UP000030764"/>
    </source>
</evidence>
<dbReference type="EMBL" id="KL367521">
    <property type="protein sequence ID" value="KFD66750.1"/>
    <property type="molecule type" value="Genomic_DNA"/>
</dbReference>
<dbReference type="Proteomes" id="UP000030758">
    <property type="component" value="Unassembled WGS sequence"/>
</dbReference>
<gene>
    <name evidence="1" type="ORF">M513_06853</name>
    <name evidence="2" type="ORF">M514_06853</name>
</gene>
<organism evidence="2">
    <name type="scientific">Trichuris suis</name>
    <name type="common">pig whipworm</name>
    <dbReference type="NCBI Taxonomy" id="68888"/>
    <lineage>
        <taxon>Eukaryota</taxon>
        <taxon>Metazoa</taxon>
        <taxon>Ecdysozoa</taxon>
        <taxon>Nematoda</taxon>
        <taxon>Enoplea</taxon>
        <taxon>Dorylaimia</taxon>
        <taxon>Trichinellida</taxon>
        <taxon>Trichuridae</taxon>
        <taxon>Trichuris</taxon>
    </lineage>
</organism>
<name>A0A085NBA4_9BILA</name>
<evidence type="ECO:0000313" key="1">
    <source>
        <dbReference type="EMBL" id="KFD52290.1"/>
    </source>
</evidence>
<dbReference type="AlphaFoldDB" id="A0A085NBA4"/>
<evidence type="ECO:0000313" key="2">
    <source>
        <dbReference type="EMBL" id="KFD66750.1"/>
    </source>
</evidence>